<proteinExistence type="inferred from homology"/>
<dbReference type="Pfam" id="PF06325">
    <property type="entry name" value="PrmA"/>
    <property type="match status" value="1"/>
</dbReference>
<keyword evidence="4" id="KW-0808">Transferase</keyword>
<evidence type="ECO:0000256" key="8">
    <source>
        <dbReference type="ARBA" id="ARBA00042266"/>
    </source>
</evidence>
<evidence type="ECO:0000256" key="4">
    <source>
        <dbReference type="ARBA" id="ARBA00022679"/>
    </source>
</evidence>
<dbReference type="AlphaFoldDB" id="A0A7S0X6Z9"/>
<evidence type="ECO:0000256" key="5">
    <source>
        <dbReference type="ARBA" id="ARBA00022691"/>
    </source>
</evidence>
<organism evidence="10">
    <name type="scientific">Mantoniella antarctica</name>
    <dbReference type="NCBI Taxonomy" id="81844"/>
    <lineage>
        <taxon>Eukaryota</taxon>
        <taxon>Viridiplantae</taxon>
        <taxon>Chlorophyta</taxon>
        <taxon>Mamiellophyceae</taxon>
        <taxon>Mamiellales</taxon>
        <taxon>Mamiellaceae</taxon>
        <taxon>Mantoniella</taxon>
    </lineage>
</organism>
<gene>
    <name evidence="10" type="ORF">MANT1106_LOCUS8187</name>
</gene>
<keyword evidence="5" id="KW-0949">S-adenosyl-L-methionine</keyword>
<comment type="similarity">
    <text evidence="6">Belongs to the methyltransferase superfamily. ETFBKMT family.</text>
</comment>
<dbReference type="HAMAP" id="MF_00735">
    <property type="entry name" value="Methyltr_PrmA"/>
    <property type="match status" value="1"/>
</dbReference>
<sequence length="475" mass="48896">MAASSLSLAARAMLRSPAPRACRPSTRMSARALGPAAPARAVSAASRRLAPAFGTLRVAGVHGTQTCRSCGALCAAIACNTDISARAAPLVSRQLGHGVHGGTLWANSDRLPTTSGRRAVAQLAAAGALRPTTEGSSGGGGGETPEHGGADEHDTEPEYDYAKAAAGDGSSVDCIRITALRGADLGALSDVLLSLGATCCSVEDADLGTDAEQELYAGDNKVWGSCNITVMFAPDSDIPGIMTDAEEILQATVEYVAETIPGNDWVKVVLDSFTPTKVIDGLWIVPAWCDAPAEDPDALSVVLEPGLAFGTGEHPTTRLCLGWLRTNGVAGKYVMDFGTGSGVLAIGALLMGADRAVGVDIDPLSVTSAGTNAELNGVRDRLALYCTDGSRDAELPPGRGDVGVLVANILVGPVLDLESLFARYVAPGGRVCLSGILVTQTPRVIERYSEHFDGLAYEEEAGWAVVSGVRNNTPA</sequence>
<reference evidence="10" key="1">
    <citation type="submission" date="2021-01" db="EMBL/GenBank/DDBJ databases">
        <authorList>
            <person name="Corre E."/>
            <person name="Pelletier E."/>
            <person name="Niang G."/>
            <person name="Scheremetjew M."/>
            <person name="Finn R."/>
            <person name="Kale V."/>
            <person name="Holt S."/>
            <person name="Cochrane G."/>
            <person name="Meng A."/>
            <person name="Brown T."/>
            <person name="Cohen L."/>
        </authorList>
    </citation>
    <scope>NUCLEOTIDE SEQUENCE</scope>
    <source>
        <strain evidence="10">SL-175</strain>
    </source>
</reference>
<dbReference type="InterPro" id="IPR029063">
    <property type="entry name" value="SAM-dependent_MTases_sf"/>
</dbReference>
<accession>A0A7S0X6Z9</accession>
<dbReference type="PANTHER" id="PTHR43648:SF1">
    <property type="entry name" value="ELECTRON TRANSFER FLAVOPROTEIN BETA SUBUNIT LYSINE METHYLTRANSFERASE"/>
    <property type="match status" value="1"/>
</dbReference>
<evidence type="ECO:0000313" key="10">
    <source>
        <dbReference type="EMBL" id="CAD8705504.1"/>
    </source>
</evidence>
<dbReference type="GO" id="GO:0032259">
    <property type="term" value="P:methylation"/>
    <property type="evidence" value="ECO:0007669"/>
    <property type="project" value="UniProtKB-KW"/>
</dbReference>
<dbReference type="Gene3D" id="3.40.50.150">
    <property type="entry name" value="Vaccinia Virus protein VP39"/>
    <property type="match status" value="1"/>
</dbReference>
<keyword evidence="2" id="KW-0963">Cytoplasm</keyword>
<dbReference type="NCBIfam" id="TIGR00406">
    <property type="entry name" value="prmA"/>
    <property type="match status" value="1"/>
</dbReference>
<evidence type="ECO:0000256" key="2">
    <source>
        <dbReference type="ARBA" id="ARBA00022490"/>
    </source>
</evidence>
<dbReference type="EMBL" id="HBFC01013970">
    <property type="protein sequence ID" value="CAD8705504.1"/>
    <property type="molecule type" value="Transcribed_RNA"/>
</dbReference>
<dbReference type="InterPro" id="IPR004498">
    <property type="entry name" value="Ribosomal_PrmA_MeTrfase"/>
</dbReference>
<feature type="region of interest" description="Disordered" evidence="9">
    <location>
        <begin position="126"/>
        <end position="155"/>
    </location>
</feature>
<evidence type="ECO:0000256" key="9">
    <source>
        <dbReference type="SAM" id="MobiDB-lite"/>
    </source>
</evidence>
<dbReference type="PANTHER" id="PTHR43648">
    <property type="entry name" value="ELECTRON TRANSFER FLAVOPROTEIN BETA SUBUNIT LYSINE METHYLTRANSFERASE"/>
    <property type="match status" value="1"/>
</dbReference>
<evidence type="ECO:0000256" key="7">
    <source>
        <dbReference type="ARBA" id="ARBA00041867"/>
    </source>
</evidence>
<dbReference type="InterPro" id="IPR050078">
    <property type="entry name" value="Ribosomal_L11_MeTrfase_PrmA"/>
</dbReference>
<evidence type="ECO:0000256" key="1">
    <source>
        <dbReference type="ARBA" id="ARBA00009741"/>
    </source>
</evidence>
<dbReference type="CDD" id="cd02440">
    <property type="entry name" value="AdoMet_MTases"/>
    <property type="match status" value="1"/>
</dbReference>
<protein>
    <recommendedName>
        <fullName evidence="8">ETFB lysine methyltransferase</fullName>
    </recommendedName>
    <alternativeName>
        <fullName evidence="7">Protein N-lysine methyltransferase METTL20</fullName>
    </alternativeName>
</protein>
<comment type="similarity">
    <text evidence="1">Belongs to the methyltransferase superfamily. PrmA family.</text>
</comment>
<dbReference type="GO" id="GO:0016279">
    <property type="term" value="F:protein-lysine N-methyltransferase activity"/>
    <property type="evidence" value="ECO:0007669"/>
    <property type="project" value="TreeGrafter"/>
</dbReference>
<keyword evidence="3" id="KW-0489">Methyltransferase</keyword>
<evidence type="ECO:0000256" key="6">
    <source>
        <dbReference type="ARBA" id="ARBA00037932"/>
    </source>
</evidence>
<name>A0A7S0X6Z9_9CHLO</name>
<evidence type="ECO:0000256" key="3">
    <source>
        <dbReference type="ARBA" id="ARBA00022603"/>
    </source>
</evidence>
<feature type="compositionally biased region" description="Low complexity" evidence="9">
    <location>
        <begin position="126"/>
        <end position="135"/>
    </location>
</feature>
<dbReference type="SUPFAM" id="SSF53335">
    <property type="entry name" value="S-adenosyl-L-methionine-dependent methyltransferases"/>
    <property type="match status" value="1"/>
</dbReference>